<feature type="compositionally biased region" description="Basic and acidic residues" evidence="1">
    <location>
        <begin position="648"/>
        <end position="661"/>
    </location>
</feature>
<feature type="region of interest" description="Disordered" evidence="1">
    <location>
        <begin position="492"/>
        <end position="549"/>
    </location>
</feature>
<accession>A0A3R8PIG6</accession>
<dbReference type="InterPro" id="IPR003615">
    <property type="entry name" value="HNH_nuc"/>
</dbReference>
<dbReference type="EMBL" id="PQNK01000001">
    <property type="protein sequence ID" value="RRO87867.1"/>
    <property type="molecule type" value="Genomic_DNA"/>
</dbReference>
<gene>
    <name evidence="3" type="ORF">CXF48_00360</name>
</gene>
<dbReference type="Pfam" id="PF02720">
    <property type="entry name" value="DUF222"/>
    <property type="match status" value="1"/>
</dbReference>
<organism evidence="3 4">
    <name type="scientific">Corynebacterium bovis</name>
    <dbReference type="NCBI Taxonomy" id="36808"/>
    <lineage>
        <taxon>Bacteria</taxon>
        <taxon>Bacillati</taxon>
        <taxon>Actinomycetota</taxon>
        <taxon>Actinomycetes</taxon>
        <taxon>Mycobacteriales</taxon>
        <taxon>Corynebacteriaceae</taxon>
        <taxon>Corynebacterium</taxon>
    </lineage>
</organism>
<feature type="compositionally biased region" description="Basic and acidic residues" evidence="1">
    <location>
        <begin position="562"/>
        <end position="573"/>
    </location>
</feature>
<dbReference type="RefSeq" id="WP_125173283.1">
    <property type="nucleotide sequence ID" value="NZ_JAPJOD010000009.1"/>
</dbReference>
<feature type="domain" description="DUF222" evidence="2">
    <location>
        <begin position="58"/>
        <end position="270"/>
    </location>
</feature>
<proteinExistence type="predicted"/>
<comment type="caution">
    <text evidence="3">The sequence shown here is derived from an EMBL/GenBank/DDBJ whole genome shotgun (WGS) entry which is preliminary data.</text>
</comment>
<feature type="region of interest" description="Disordered" evidence="1">
    <location>
        <begin position="562"/>
        <end position="661"/>
    </location>
</feature>
<reference evidence="3 4" key="1">
    <citation type="submission" date="2018-01" db="EMBL/GenBank/DDBJ databases">
        <title>Twenty Corynebacterium bovis Genomes.</title>
        <authorList>
            <person name="Gulvik C.A."/>
        </authorList>
    </citation>
    <scope>NUCLEOTIDE SEQUENCE [LARGE SCALE GENOMIC DNA]</scope>
    <source>
        <strain evidence="3 4">F6900</strain>
    </source>
</reference>
<name>A0A3R8PIG6_9CORY</name>
<feature type="compositionally biased region" description="Polar residues" evidence="1">
    <location>
        <begin position="312"/>
        <end position="322"/>
    </location>
</feature>
<evidence type="ECO:0000259" key="2">
    <source>
        <dbReference type="Pfam" id="PF02720"/>
    </source>
</evidence>
<feature type="compositionally biased region" description="Basic and acidic residues" evidence="1">
    <location>
        <begin position="603"/>
        <end position="612"/>
    </location>
</feature>
<feature type="compositionally biased region" description="Low complexity" evidence="1">
    <location>
        <begin position="293"/>
        <end position="311"/>
    </location>
</feature>
<dbReference type="AlphaFoldDB" id="A0A3R8PIG6"/>
<feature type="compositionally biased region" description="Pro residues" evidence="1">
    <location>
        <begin position="529"/>
        <end position="543"/>
    </location>
</feature>
<dbReference type="InterPro" id="IPR003870">
    <property type="entry name" value="DUF222"/>
</dbReference>
<dbReference type="CDD" id="cd00085">
    <property type="entry name" value="HNHc"/>
    <property type="match status" value="1"/>
</dbReference>
<feature type="region of interest" description="Disordered" evidence="1">
    <location>
        <begin position="272"/>
        <end position="343"/>
    </location>
</feature>
<evidence type="ECO:0000313" key="3">
    <source>
        <dbReference type="EMBL" id="RRO87867.1"/>
    </source>
</evidence>
<sequence length="661" mass="70599">MTLGTTEGHAPQMSADDLRSAVSALVEATAALTGAGSDVWGLLSAEEREDLYGRCQRARNSMVLMDADFLRAHEDDLPVSVGRRANYLARAFHLTVPEAKARVDAANRVHDAPVRRDGRPDRRHMPALRDACRDGAVSTDSVAAVHRAIDRLPRTLHARLTEACDAPLADLARSHGPAAFHGLGPRLRALCDIDDPYTDEDRARRRTLSLGKQGFDGMSRLSGLVTPELAAMLRRVLCDLGNSGDLLPDTAVDRRTPGQRYHDALAAALASSYSRPAPAEQDTVDRQRPATAGSSTPGPTAPQGPGTAATQNPAAPQGSATTKDPAATQNPAAAAPKDPCPDGRCGVCPSCNPRPDAECLPVFPGTPVRPRRGTTTIVAVTTLEELLARTGTGITDTGDRLTVGSLIESTLATDLYLQVLDFQGRSLWLGRSRRLGSLDQYLALLGEEGMSTAPGSSACAARCAMHHIDGWNHGGDTDIDNLTFTDTSTHARVDDTRTNPNRWFTLRPDSAGDQTAPRPAHPRSGAPGDIPPGSPPTDPPTPPEGDTCPYPGHQDACACPRHEDAGPSTRQKDACACPGTREEKVTWVPPRTVDPRRRPRVNHHPDMWDHPASRLRRTGSLHRGGTAETPAAPPQRRDAGQCDAGDCGAKDCDTHDVDHRD</sequence>
<dbReference type="Proteomes" id="UP000276526">
    <property type="component" value="Unassembled WGS sequence"/>
</dbReference>
<protein>
    <recommendedName>
        <fullName evidence="2">DUF222 domain-containing protein</fullName>
    </recommendedName>
</protein>
<evidence type="ECO:0000313" key="4">
    <source>
        <dbReference type="Proteomes" id="UP000276526"/>
    </source>
</evidence>
<feature type="compositionally biased region" description="Low complexity" evidence="1">
    <location>
        <begin position="325"/>
        <end position="337"/>
    </location>
</feature>
<evidence type="ECO:0000256" key="1">
    <source>
        <dbReference type="SAM" id="MobiDB-lite"/>
    </source>
</evidence>